<dbReference type="EMBL" id="DSMU01000025">
    <property type="protein sequence ID" value="HEL65131.1"/>
    <property type="molecule type" value="Genomic_DNA"/>
</dbReference>
<comment type="caution">
    <text evidence="2">The sequence shown here is derived from an EMBL/GenBank/DDBJ whole genome shotgun (WGS) entry which is preliminary data.</text>
</comment>
<dbReference type="PANTHER" id="PTHR12126:SF11">
    <property type="entry name" value="NADH DEHYDROGENASE [UBIQUINONE] 1 ALPHA SUBCOMPLEX SUBUNIT 9, MITOCHONDRIAL"/>
    <property type="match status" value="1"/>
</dbReference>
<gene>
    <name evidence="2" type="ORF">ENQ34_00400</name>
</gene>
<evidence type="ECO:0000313" key="2">
    <source>
        <dbReference type="EMBL" id="HEL65131.1"/>
    </source>
</evidence>
<dbReference type="InterPro" id="IPR036291">
    <property type="entry name" value="NAD(P)-bd_dom_sf"/>
</dbReference>
<reference evidence="2" key="1">
    <citation type="journal article" date="2020" name="mSystems">
        <title>Genome- and Community-Level Interaction Insights into Carbon Utilization and Element Cycling Functions of Hydrothermarchaeota in Hydrothermal Sediment.</title>
        <authorList>
            <person name="Zhou Z."/>
            <person name="Liu Y."/>
            <person name="Xu W."/>
            <person name="Pan J."/>
            <person name="Luo Z.H."/>
            <person name="Li M."/>
        </authorList>
    </citation>
    <scope>NUCLEOTIDE SEQUENCE [LARGE SCALE GENOMIC DNA]</scope>
    <source>
        <strain evidence="2">SpSt-300</strain>
    </source>
</reference>
<sequence length="330" mass="36366">MRMQELNVVTGAFGYTGKYITRRLLALGKRVKTLTGRPGWPNPFGEQVSVAPFNFDRPEELVESLQGATTLYNTYWVRFPRGSVTYEKAVANTKTLITAAKKAGVRRIVHISITNAAEESPLPYFKGKGILEKAVISSGLSYAIIRPTVIFGAEDILINNIAWLLRRFPFFAVPGAGGYRLQPVFVEDVAAMAVSAGQCGESMVFDAVGPEVFTFNELVGLIAEKVSSRARIVHLPPGLAYMLSRLIGYMVSDIVITRDEIKGLMANLLVSSGPVTGQKRLSDWLAENAGQVGRDYASELGRHYRRIVFTGTGVYRGRPRSGGRQRRCVW</sequence>
<dbReference type="Pfam" id="PF13460">
    <property type="entry name" value="NAD_binding_10"/>
    <property type="match status" value="1"/>
</dbReference>
<evidence type="ECO:0000259" key="1">
    <source>
        <dbReference type="Pfam" id="PF13460"/>
    </source>
</evidence>
<dbReference type="InterPro" id="IPR051207">
    <property type="entry name" value="ComplexI_NDUFA9_subunit"/>
</dbReference>
<dbReference type="Gene3D" id="3.40.50.720">
    <property type="entry name" value="NAD(P)-binding Rossmann-like Domain"/>
    <property type="match status" value="1"/>
</dbReference>
<dbReference type="AlphaFoldDB" id="A0A7C2E2C4"/>
<name>A0A7C2E2C4_9THEO</name>
<proteinExistence type="predicted"/>
<dbReference type="GO" id="GO:0044877">
    <property type="term" value="F:protein-containing complex binding"/>
    <property type="evidence" value="ECO:0007669"/>
    <property type="project" value="TreeGrafter"/>
</dbReference>
<protein>
    <submittedName>
        <fullName evidence="2">NAD-dependent epimerase/dehydratase family protein</fullName>
    </submittedName>
</protein>
<dbReference type="InterPro" id="IPR016040">
    <property type="entry name" value="NAD(P)-bd_dom"/>
</dbReference>
<dbReference type="SUPFAM" id="SSF51735">
    <property type="entry name" value="NAD(P)-binding Rossmann-fold domains"/>
    <property type="match status" value="1"/>
</dbReference>
<feature type="domain" description="NAD(P)-binding" evidence="1">
    <location>
        <begin position="11"/>
        <end position="149"/>
    </location>
</feature>
<accession>A0A7C2E2C4</accession>
<organism evidence="2">
    <name type="scientific">Ammonifex degensii</name>
    <dbReference type="NCBI Taxonomy" id="42838"/>
    <lineage>
        <taxon>Bacteria</taxon>
        <taxon>Bacillati</taxon>
        <taxon>Bacillota</taxon>
        <taxon>Clostridia</taxon>
        <taxon>Thermoanaerobacterales</taxon>
        <taxon>Thermoanaerobacteraceae</taxon>
        <taxon>Ammonifex</taxon>
    </lineage>
</organism>
<dbReference type="PANTHER" id="PTHR12126">
    <property type="entry name" value="NADH-UBIQUINONE OXIDOREDUCTASE 39 KDA SUBUNIT-RELATED"/>
    <property type="match status" value="1"/>
</dbReference>